<evidence type="ECO:0000256" key="6">
    <source>
        <dbReference type="SAM" id="Phobius"/>
    </source>
</evidence>
<dbReference type="EMBL" id="FPCG01000004">
    <property type="protein sequence ID" value="SFV22342.1"/>
    <property type="molecule type" value="Genomic_DNA"/>
</dbReference>
<dbReference type="AlphaFoldDB" id="A0A1I7MK76"/>
<feature type="transmembrane region" description="Helical" evidence="6">
    <location>
        <begin position="28"/>
        <end position="45"/>
    </location>
</feature>
<evidence type="ECO:0000313" key="8">
    <source>
        <dbReference type="EMBL" id="SFV22342.1"/>
    </source>
</evidence>
<keyword evidence="9" id="KW-1185">Reference proteome</keyword>
<reference evidence="8 9" key="1">
    <citation type="submission" date="2016-10" db="EMBL/GenBank/DDBJ databases">
        <authorList>
            <person name="de Groot N.N."/>
        </authorList>
    </citation>
    <scope>NUCLEOTIDE SEQUENCE [LARGE SCALE GENOMIC DNA]</scope>
    <source>
        <strain evidence="8 9">CGMCC 1.7054</strain>
    </source>
</reference>
<proteinExistence type="predicted"/>
<dbReference type="PANTHER" id="PTHR30619:SF1">
    <property type="entry name" value="RECOMBINATION PROTEIN 2"/>
    <property type="match status" value="1"/>
</dbReference>
<organism evidence="8 9">
    <name type="scientific">Micrococcus terreus</name>
    <dbReference type="NCBI Taxonomy" id="574650"/>
    <lineage>
        <taxon>Bacteria</taxon>
        <taxon>Bacillati</taxon>
        <taxon>Actinomycetota</taxon>
        <taxon>Actinomycetes</taxon>
        <taxon>Micrococcales</taxon>
        <taxon>Micrococcaceae</taxon>
        <taxon>Micrococcus</taxon>
    </lineage>
</organism>
<feature type="transmembrane region" description="Helical" evidence="6">
    <location>
        <begin position="370"/>
        <end position="391"/>
    </location>
</feature>
<keyword evidence="3 6" id="KW-0812">Transmembrane</keyword>
<evidence type="ECO:0000256" key="3">
    <source>
        <dbReference type="ARBA" id="ARBA00022692"/>
    </source>
</evidence>
<dbReference type="InterPro" id="IPR004477">
    <property type="entry name" value="ComEC_N"/>
</dbReference>
<dbReference type="PANTHER" id="PTHR30619">
    <property type="entry name" value="DNA INTERNALIZATION/COMPETENCE PROTEIN COMEC/REC2"/>
    <property type="match status" value="1"/>
</dbReference>
<dbReference type="InterPro" id="IPR036866">
    <property type="entry name" value="RibonucZ/Hydroxyglut_hydro"/>
</dbReference>
<dbReference type="STRING" id="574650.SAMN04487966_10452"/>
<dbReference type="InterPro" id="IPR001279">
    <property type="entry name" value="Metallo-B-lactamas"/>
</dbReference>
<evidence type="ECO:0000313" key="9">
    <source>
        <dbReference type="Proteomes" id="UP000198881"/>
    </source>
</evidence>
<evidence type="ECO:0000256" key="5">
    <source>
        <dbReference type="ARBA" id="ARBA00023136"/>
    </source>
</evidence>
<dbReference type="Pfam" id="PF00753">
    <property type="entry name" value="Lactamase_B"/>
    <property type="match status" value="1"/>
</dbReference>
<feature type="transmembrane region" description="Helical" evidence="6">
    <location>
        <begin position="295"/>
        <end position="312"/>
    </location>
</feature>
<comment type="subcellular location">
    <subcellularLocation>
        <location evidence="1">Cell membrane</location>
        <topology evidence="1">Multi-pass membrane protein</topology>
    </subcellularLocation>
</comment>
<dbReference type="SMART" id="SM00849">
    <property type="entry name" value="Lactamase_B"/>
    <property type="match status" value="1"/>
</dbReference>
<dbReference type="Gene3D" id="3.60.15.10">
    <property type="entry name" value="Ribonuclease Z/Hydroxyacylglutathione hydrolase-like"/>
    <property type="match status" value="1"/>
</dbReference>
<evidence type="ECO:0000256" key="1">
    <source>
        <dbReference type="ARBA" id="ARBA00004651"/>
    </source>
</evidence>
<dbReference type="Proteomes" id="UP000198881">
    <property type="component" value="Unassembled WGS sequence"/>
</dbReference>
<protein>
    <submittedName>
        <fullName evidence="8">Competence protein ComEC</fullName>
    </submittedName>
</protein>
<dbReference type="SUPFAM" id="SSF56281">
    <property type="entry name" value="Metallo-hydrolase/oxidoreductase"/>
    <property type="match status" value="1"/>
</dbReference>
<name>A0A1I7MK76_9MICC</name>
<feature type="transmembrane region" description="Helical" evidence="6">
    <location>
        <begin position="340"/>
        <end position="358"/>
    </location>
</feature>
<keyword evidence="5 6" id="KW-0472">Membrane</keyword>
<keyword evidence="2" id="KW-1003">Cell membrane</keyword>
<feature type="transmembrane region" description="Helical" evidence="6">
    <location>
        <begin position="520"/>
        <end position="543"/>
    </location>
</feature>
<dbReference type="InterPro" id="IPR052159">
    <property type="entry name" value="Competence_DNA_uptake"/>
</dbReference>
<sequence length="814" mass="84719">MPSVLLTLACALWVPVAPWGAVRQLPLVLMLAAGLCTAAVLVVRHRERHLWTGLQTVLAMMSVALWIGSIVSVQAIAHREESRALGWEQSVTAEATVLVEGLAAGPAVYAPGRFADRWYVPAEVESFGHPGAAAPRETQVQAAGDVSWSSVAPGDRLCFTADLEGAGATVFARVRTVPDTGRCGPGRSDAHGQTGRDHLREGLRQAAAGTVARAPELLPGLILGDRSVQSPELDTAMKDSGLSHLSAVSGANCTLLAGAVTMALRTLRVRRPVVLAAVLGTLVMFVIVVGLEPSVIRAAVMGGIGAAALFFGRGRQALPLLCVAVCVLLCWQPGLATEAAFQLSVCATAGIVLGARPVEQWLTAVLSRWLPGPVAGVLSAALAVTVCAQIACQPVLLGLSGSISAYAVPANLLAAPLVPFVTVPGTVAAALVPLLPGVAELILWWVAWPAAGIGWIATTVSAWPGALHPWPEGLVGGALIGVHLLSSLALLWLLLRWERVRPARVRRTGRGRRTPEPRRVLWATRACWAVIAAGIGSQAAILVPPPVGAVPADWALAVCDVGQGDMLVLRSGARSAVVVDTGPEPGPASACLDELDVGQVDLLVLTHLHQDHVGGTVAVLDCCPPARTIYSTSQRPVSTDGEDTVSRQAPAEAELVPAGEQGHHGQQGWAVDWTVLAADHAARSENDASVVLHAVLTAPQGRFTVLLTGDLEEQAAANLVRAGGLPESVDVLKASHHGARNGGLDIAETVNPLASVISVGADNDYGHPHSQITGALSRYGPVVRTDHHGTFVFSVRDGILEPTVRPRRSAPASR</sequence>
<feature type="transmembrane region" description="Helical" evidence="6">
    <location>
        <begin position="442"/>
        <end position="463"/>
    </location>
</feature>
<evidence type="ECO:0000256" key="4">
    <source>
        <dbReference type="ARBA" id="ARBA00022989"/>
    </source>
</evidence>
<accession>A0A1I7MK76</accession>
<feature type="domain" description="Metallo-beta-lactamase" evidence="7">
    <location>
        <begin position="563"/>
        <end position="761"/>
    </location>
</feature>
<feature type="transmembrane region" description="Helical" evidence="6">
    <location>
        <begin position="475"/>
        <end position="497"/>
    </location>
</feature>
<keyword evidence="4 6" id="KW-1133">Transmembrane helix</keyword>
<gene>
    <name evidence="8" type="ORF">SAMN04487966_10452</name>
</gene>
<dbReference type="NCBIfam" id="TIGR00360">
    <property type="entry name" value="ComEC_N-term"/>
    <property type="match status" value="1"/>
</dbReference>
<feature type="transmembrane region" description="Helical" evidence="6">
    <location>
        <begin position="272"/>
        <end position="289"/>
    </location>
</feature>
<feature type="transmembrane region" description="Helical" evidence="6">
    <location>
        <begin position="317"/>
        <end position="334"/>
    </location>
</feature>
<feature type="transmembrane region" description="Helical" evidence="6">
    <location>
        <begin position="411"/>
        <end position="435"/>
    </location>
</feature>
<dbReference type="GO" id="GO:0005886">
    <property type="term" value="C:plasma membrane"/>
    <property type="evidence" value="ECO:0007669"/>
    <property type="project" value="UniProtKB-SubCell"/>
</dbReference>
<dbReference type="Pfam" id="PF03772">
    <property type="entry name" value="Competence"/>
    <property type="match status" value="1"/>
</dbReference>
<evidence type="ECO:0000259" key="7">
    <source>
        <dbReference type="SMART" id="SM00849"/>
    </source>
</evidence>
<evidence type="ECO:0000256" key="2">
    <source>
        <dbReference type="ARBA" id="ARBA00022475"/>
    </source>
</evidence>